<feature type="domain" description="6-phosphogluconate dehydrogenase NADP-binding" evidence="4">
    <location>
        <begin position="5"/>
        <end position="154"/>
    </location>
</feature>
<dbReference type="GO" id="GO:0016491">
    <property type="term" value="F:oxidoreductase activity"/>
    <property type="evidence" value="ECO:0007669"/>
    <property type="project" value="UniProtKB-KW"/>
</dbReference>
<evidence type="ECO:0000256" key="3">
    <source>
        <dbReference type="PIRSR" id="PIRSR000103-1"/>
    </source>
</evidence>
<dbReference type="SUPFAM" id="SSF48179">
    <property type="entry name" value="6-phosphogluconate dehydrogenase C-terminal domain-like"/>
    <property type="match status" value="1"/>
</dbReference>
<organism evidence="5 6">
    <name type="scientific">Decorospora gaudefroyi</name>
    <dbReference type="NCBI Taxonomy" id="184978"/>
    <lineage>
        <taxon>Eukaryota</taxon>
        <taxon>Fungi</taxon>
        <taxon>Dikarya</taxon>
        <taxon>Ascomycota</taxon>
        <taxon>Pezizomycotina</taxon>
        <taxon>Dothideomycetes</taxon>
        <taxon>Pleosporomycetidae</taxon>
        <taxon>Pleosporales</taxon>
        <taxon>Pleosporineae</taxon>
        <taxon>Pleosporaceae</taxon>
        <taxon>Decorospora</taxon>
    </lineage>
</organism>
<keyword evidence="6" id="KW-1185">Reference proteome</keyword>
<name>A0A6A5KIT1_9PLEO</name>
<dbReference type="InterPro" id="IPR036291">
    <property type="entry name" value="NAD(P)-bd_dom_sf"/>
</dbReference>
<accession>A0A6A5KIT1</accession>
<gene>
    <name evidence="5" type="ORF">BDW02DRAFT_565091</name>
</gene>
<dbReference type="AlphaFoldDB" id="A0A6A5KIT1"/>
<keyword evidence="2" id="KW-0560">Oxidoreductase</keyword>
<dbReference type="GO" id="GO:0050661">
    <property type="term" value="F:NADP binding"/>
    <property type="evidence" value="ECO:0007669"/>
    <property type="project" value="InterPro"/>
</dbReference>
<dbReference type="PIRSF" id="PIRSF000103">
    <property type="entry name" value="HIBADH"/>
    <property type="match status" value="1"/>
</dbReference>
<dbReference type="InterPro" id="IPR006115">
    <property type="entry name" value="6PGDH_NADP-bd"/>
</dbReference>
<evidence type="ECO:0000256" key="1">
    <source>
        <dbReference type="ARBA" id="ARBA00007598"/>
    </source>
</evidence>
<comment type="similarity">
    <text evidence="1">Belongs to the HIBADH-related family. NP60 subfamily.</text>
</comment>
<evidence type="ECO:0000313" key="5">
    <source>
        <dbReference type="EMBL" id="KAF1838275.1"/>
    </source>
</evidence>
<evidence type="ECO:0000259" key="4">
    <source>
        <dbReference type="Pfam" id="PF03446"/>
    </source>
</evidence>
<dbReference type="PANTHER" id="PTHR43580">
    <property type="entry name" value="OXIDOREDUCTASE GLYR1-RELATED"/>
    <property type="match status" value="1"/>
</dbReference>
<dbReference type="Pfam" id="PF03446">
    <property type="entry name" value="NAD_binding_2"/>
    <property type="match status" value="1"/>
</dbReference>
<dbReference type="Proteomes" id="UP000800040">
    <property type="component" value="Unassembled WGS sequence"/>
</dbReference>
<dbReference type="Gene3D" id="1.10.1040.10">
    <property type="entry name" value="N-(1-d-carboxylethyl)-l-norvaline Dehydrogenase, domain 2"/>
    <property type="match status" value="1"/>
</dbReference>
<protein>
    <submittedName>
        <fullName evidence="5">6-phosphogluconate dehydrogenase 2</fullName>
    </submittedName>
</protein>
<proteinExistence type="inferred from homology"/>
<dbReference type="EMBL" id="ML975253">
    <property type="protein sequence ID" value="KAF1838275.1"/>
    <property type="molecule type" value="Genomic_DNA"/>
</dbReference>
<dbReference type="OrthoDB" id="435038at2759"/>
<reference evidence="5" key="1">
    <citation type="submission" date="2020-01" db="EMBL/GenBank/DDBJ databases">
        <authorList>
            <consortium name="DOE Joint Genome Institute"/>
            <person name="Haridas S."/>
            <person name="Albert R."/>
            <person name="Binder M."/>
            <person name="Bloem J."/>
            <person name="Labutti K."/>
            <person name="Salamov A."/>
            <person name="Andreopoulos B."/>
            <person name="Baker S.E."/>
            <person name="Barry K."/>
            <person name="Bills G."/>
            <person name="Bluhm B.H."/>
            <person name="Cannon C."/>
            <person name="Castanera R."/>
            <person name="Culley D.E."/>
            <person name="Daum C."/>
            <person name="Ezra D."/>
            <person name="Gonzalez J.B."/>
            <person name="Henrissat B."/>
            <person name="Kuo A."/>
            <person name="Liang C."/>
            <person name="Lipzen A."/>
            <person name="Lutzoni F."/>
            <person name="Magnuson J."/>
            <person name="Mondo S."/>
            <person name="Nolan M."/>
            <person name="Ohm R."/>
            <person name="Pangilinan J."/>
            <person name="Park H.-J."/>
            <person name="Ramirez L."/>
            <person name="Alfaro M."/>
            <person name="Sun H."/>
            <person name="Tritt A."/>
            <person name="Yoshinaga Y."/>
            <person name="Zwiers L.-H."/>
            <person name="Turgeon B.G."/>
            <person name="Goodwin S.B."/>
            <person name="Spatafora J.W."/>
            <person name="Crous P.W."/>
            <person name="Grigoriev I.V."/>
        </authorList>
    </citation>
    <scope>NUCLEOTIDE SEQUENCE</scope>
    <source>
        <strain evidence="5">P77</strain>
    </source>
</reference>
<sequence length="310" mass="33059">MAPQLAWVGLGNMGRGMCKNLVEKGALATPLVLYNRTRSRSETVASDHGSSKTEIADTIGDAVKASDIIFMCLGDDAAVNETVDSMLHEDVRGKLIVDCSTVHPNTTNALEKKVTGKGAGFVGMPVFGAPAMAESGQLICVLAGSKESCDAIIPYTTGVMGRANICYTDQPAGNATLMKVIGNTFILNMVSQLSEGHVLAEKSGLGVDNLHAFISTMFPGPYAAYSQRMIEGDYYKREKPLFGIDLARKDARHAMSLAESSGAEESMKMLAIAQGRLDRVKDEIAERGDIPSVYGVVRTESGLPFRNQSG</sequence>
<dbReference type="InterPro" id="IPR013328">
    <property type="entry name" value="6PGD_dom2"/>
</dbReference>
<dbReference type="Gene3D" id="3.40.50.720">
    <property type="entry name" value="NAD(P)-binding Rossmann-like Domain"/>
    <property type="match status" value="1"/>
</dbReference>
<dbReference type="InterPro" id="IPR015815">
    <property type="entry name" value="HIBADH-related"/>
</dbReference>
<dbReference type="SUPFAM" id="SSF51735">
    <property type="entry name" value="NAD(P)-binding Rossmann-fold domains"/>
    <property type="match status" value="1"/>
</dbReference>
<feature type="active site" evidence="3">
    <location>
        <position position="179"/>
    </location>
</feature>
<evidence type="ECO:0000256" key="2">
    <source>
        <dbReference type="ARBA" id="ARBA00023002"/>
    </source>
</evidence>
<evidence type="ECO:0000313" key="6">
    <source>
        <dbReference type="Proteomes" id="UP000800040"/>
    </source>
</evidence>
<dbReference type="InterPro" id="IPR008927">
    <property type="entry name" value="6-PGluconate_DH-like_C_sf"/>
</dbReference>
<dbReference type="InterPro" id="IPR051265">
    <property type="entry name" value="HIBADH-related_NP60_sf"/>
</dbReference>
<dbReference type="PANTHER" id="PTHR43580:SF3">
    <property type="entry name" value="6-PHOSPHOGLUCONATE DEHYDROGENASE FAMILY PROTEIN (AFU_ORTHOLOGUE AFUA_2G11600)"/>
    <property type="match status" value="1"/>
</dbReference>